<dbReference type="Gene3D" id="3.40.50.300">
    <property type="entry name" value="P-loop containing nucleotide triphosphate hydrolases"/>
    <property type="match status" value="1"/>
</dbReference>
<feature type="domain" description="AAA+ ATPase" evidence="5">
    <location>
        <begin position="246"/>
        <end position="373"/>
    </location>
</feature>
<dbReference type="Proteomes" id="UP001174209">
    <property type="component" value="Unassembled WGS sequence"/>
</dbReference>
<proteinExistence type="inferred from homology"/>
<comment type="caution">
    <text evidence="6">The sequence shown here is derived from an EMBL/GenBank/DDBJ whole genome shotgun (WGS) entry which is preliminary data.</text>
</comment>
<organism evidence="6 7">
    <name type="scientific">Arthrobacter burdickii</name>
    <dbReference type="NCBI Taxonomy" id="3035920"/>
    <lineage>
        <taxon>Bacteria</taxon>
        <taxon>Bacillati</taxon>
        <taxon>Actinomycetota</taxon>
        <taxon>Actinomycetes</taxon>
        <taxon>Micrococcales</taxon>
        <taxon>Micrococcaceae</taxon>
        <taxon>Arthrobacter</taxon>
    </lineage>
</organism>
<comment type="similarity">
    <text evidence="1">Belongs to the AAA ATPase family.</text>
</comment>
<accession>A0ABT8JXU3</accession>
<dbReference type="RefSeq" id="WP_301224825.1">
    <property type="nucleotide sequence ID" value="NZ_JAROCG010000001.1"/>
</dbReference>
<dbReference type="EMBL" id="JAROCG010000001">
    <property type="protein sequence ID" value="MDN4609985.1"/>
    <property type="molecule type" value="Genomic_DNA"/>
</dbReference>
<feature type="region of interest" description="Disordered" evidence="4">
    <location>
        <begin position="457"/>
        <end position="528"/>
    </location>
</feature>
<gene>
    <name evidence="6" type="ORF">P5G52_03810</name>
</gene>
<dbReference type="InterPro" id="IPR003593">
    <property type="entry name" value="AAA+_ATPase"/>
</dbReference>
<dbReference type="InterPro" id="IPR050221">
    <property type="entry name" value="26S_Proteasome_ATPase"/>
</dbReference>
<evidence type="ECO:0000313" key="7">
    <source>
        <dbReference type="Proteomes" id="UP001174209"/>
    </source>
</evidence>
<evidence type="ECO:0000259" key="5">
    <source>
        <dbReference type="SMART" id="SM00382"/>
    </source>
</evidence>
<keyword evidence="2" id="KW-0547">Nucleotide-binding</keyword>
<dbReference type="PANTHER" id="PTHR23073">
    <property type="entry name" value="26S PROTEASOME REGULATORY SUBUNIT"/>
    <property type="match status" value="1"/>
</dbReference>
<dbReference type="CDD" id="cd19481">
    <property type="entry name" value="RecA-like_protease"/>
    <property type="match status" value="1"/>
</dbReference>
<evidence type="ECO:0000313" key="6">
    <source>
        <dbReference type="EMBL" id="MDN4609985.1"/>
    </source>
</evidence>
<keyword evidence="3" id="KW-0067">ATP-binding</keyword>
<dbReference type="InterPro" id="IPR003959">
    <property type="entry name" value="ATPase_AAA_core"/>
</dbReference>
<reference evidence="6" key="1">
    <citation type="submission" date="2023-06" db="EMBL/GenBank/DDBJ databases">
        <title>MT1 and MT2 Draft Genomes of Novel Species.</title>
        <authorList>
            <person name="Venkateswaran K."/>
        </authorList>
    </citation>
    <scope>NUCLEOTIDE SEQUENCE</scope>
    <source>
        <strain evidence="6">IIF3SC-B10</strain>
    </source>
</reference>
<sequence length="528" mass="55815">MQDDVAGFISTFGTLVRLAQEAQPSTARGRELLDTLSAHLGAEAGSVPVVVEDVSGSRYVDADIILVSLTGPGGRLVGIGGGDQRHHMSLSDMLQQSALYPNFPLAQPDYANLPVAPDRQRQTVALGLRLFRRAGVPIALLQRKADPRYGRQSASLEVLCPDPAVTADFLAEFRRRMQRESVLKGQILSFTMEDFGPSSAGVTFHARPTLTADDVILPEGLLARVTEHALGIAAHREALVAAGQHLKRGILLYGPPGTGKTHTVRFLLSASTGTTAILLSGGTLAHVGEAARMARALQPSIVVLEDCDLIAEDRSFGHGPQPLLFEVLDAMDGLDDDADVTFVLTTNRVDMLERALAQRPGRVDLAVEVPLPAEHERAELLRLYARNLPFSPGAIGSAAAHIEGTTASFTRELVRRAVLAAALQGVPVADDHLLAAVDELMADAASLTRSLLGSNYPASDDGFSEGQETLPAGPGLAPYSGIYPPEYGSAFTASSEEQVQQGLADGGYSEDGFQGDGVEGIDRAEGPG</sequence>
<evidence type="ECO:0000256" key="3">
    <source>
        <dbReference type="ARBA" id="ARBA00022840"/>
    </source>
</evidence>
<dbReference type="SUPFAM" id="SSF52540">
    <property type="entry name" value="P-loop containing nucleoside triphosphate hydrolases"/>
    <property type="match status" value="1"/>
</dbReference>
<keyword evidence="7" id="KW-1185">Reference proteome</keyword>
<name>A0ABT8JXU3_9MICC</name>
<dbReference type="InterPro" id="IPR027417">
    <property type="entry name" value="P-loop_NTPase"/>
</dbReference>
<dbReference type="Pfam" id="PF00004">
    <property type="entry name" value="AAA"/>
    <property type="match status" value="1"/>
</dbReference>
<evidence type="ECO:0000256" key="4">
    <source>
        <dbReference type="SAM" id="MobiDB-lite"/>
    </source>
</evidence>
<dbReference type="SMART" id="SM00382">
    <property type="entry name" value="AAA"/>
    <property type="match status" value="1"/>
</dbReference>
<protein>
    <submittedName>
        <fullName evidence="6">AAA family ATPase</fullName>
    </submittedName>
</protein>
<evidence type="ECO:0000256" key="2">
    <source>
        <dbReference type="ARBA" id="ARBA00022741"/>
    </source>
</evidence>
<evidence type="ECO:0000256" key="1">
    <source>
        <dbReference type="ARBA" id="ARBA00006914"/>
    </source>
</evidence>
<feature type="compositionally biased region" description="Polar residues" evidence="4">
    <location>
        <begin position="491"/>
        <end position="501"/>
    </location>
</feature>